<dbReference type="RefSeq" id="WP_069856943.1">
    <property type="nucleotide sequence ID" value="NZ_BDFE01000004.1"/>
</dbReference>
<dbReference type="STRING" id="1592317.DPF_0136"/>
<organism evidence="1 2">
    <name type="scientific">Desulfoplanes formicivorans</name>
    <dbReference type="NCBI Taxonomy" id="1592317"/>
    <lineage>
        <taxon>Bacteria</taxon>
        <taxon>Pseudomonadati</taxon>
        <taxon>Thermodesulfobacteriota</taxon>
        <taxon>Desulfovibrionia</taxon>
        <taxon>Desulfovibrionales</taxon>
        <taxon>Desulfoplanaceae</taxon>
        <taxon>Desulfoplanes</taxon>
    </lineage>
</organism>
<dbReference type="SUPFAM" id="SSF89550">
    <property type="entry name" value="PHP domain-like"/>
    <property type="match status" value="1"/>
</dbReference>
<reference evidence="2" key="1">
    <citation type="submission" date="2016-06" db="EMBL/GenBank/DDBJ databases">
        <title>Draft genome sequence of Desulfoplanes formicivorans strain Pf12B.</title>
        <authorList>
            <person name="Watanabe M."/>
            <person name="Kojima H."/>
            <person name="Fukui M."/>
        </authorList>
    </citation>
    <scope>NUCLEOTIDE SEQUENCE [LARGE SCALE GENOMIC DNA]</scope>
    <source>
        <strain evidence="2">Pf12B</strain>
    </source>
</reference>
<dbReference type="EMBL" id="BDFE01000004">
    <property type="protein sequence ID" value="GAU07454.1"/>
    <property type="molecule type" value="Genomic_DNA"/>
</dbReference>
<dbReference type="PANTHER" id="PTHR42924:SF3">
    <property type="entry name" value="POLYMERASE_HISTIDINOL PHOSPHATASE N-TERMINAL DOMAIN-CONTAINING PROTEIN"/>
    <property type="match status" value="1"/>
</dbReference>
<evidence type="ECO:0000313" key="2">
    <source>
        <dbReference type="Proteomes" id="UP000095200"/>
    </source>
</evidence>
<keyword evidence="2" id="KW-1185">Reference proteome</keyword>
<gene>
    <name evidence="1" type="ORF">DPF_0136</name>
</gene>
<dbReference type="Gene3D" id="3.40.50.2000">
    <property type="entry name" value="Glycogen Phosphorylase B"/>
    <property type="match status" value="1"/>
</dbReference>
<protein>
    <submittedName>
        <fullName evidence="1">Glycosyl transferase</fullName>
    </submittedName>
</protein>
<dbReference type="OrthoDB" id="9802525at2"/>
<dbReference type="InterPro" id="IPR016195">
    <property type="entry name" value="Pol/histidinol_Pase-like"/>
</dbReference>
<evidence type="ECO:0000313" key="1">
    <source>
        <dbReference type="EMBL" id="GAU07454.1"/>
    </source>
</evidence>
<accession>A0A194AF95</accession>
<comment type="caution">
    <text evidence="1">The sequence shown here is derived from an EMBL/GenBank/DDBJ whole genome shotgun (WGS) entry which is preliminary data.</text>
</comment>
<dbReference type="InterPro" id="IPR052018">
    <property type="entry name" value="PHP_domain"/>
</dbReference>
<dbReference type="PANTHER" id="PTHR42924">
    <property type="entry name" value="EXONUCLEASE"/>
    <property type="match status" value="1"/>
</dbReference>
<dbReference type="GO" id="GO:0004534">
    <property type="term" value="F:5'-3' RNA exonuclease activity"/>
    <property type="evidence" value="ECO:0007669"/>
    <property type="project" value="TreeGrafter"/>
</dbReference>
<dbReference type="AlphaFoldDB" id="A0A194AF95"/>
<proteinExistence type="predicted"/>
<name>A0A194AF95_9BACT</name>
<dbReference type="GO" id="GO:0016740">
    <property type="term" value="F:transferase activity"/>
    <property type="evidence" value="ECO:0007669"/>
    <property type="project" value="UniProtKB-KW"/>
</dbReference>
<dbReference type="Proteomes" id="UP000095200">
    <property type="component" value="Unassembled WGS sequence"/>
</dbReference>
<dbReference type="GO" id="GO:0035312">
    <property type="term" value="F:5'-3' DNA exonuclease activity"/>
    <property type="evidence" value="ECO:0007669"/>
    <property type="project" value="TreeGrafter"/>
</dbReference>
<dbReference type="CDD" id="cd07432">
    <property type="entry name" value="PHP_HisPPase"/>
    <property type="match status" value="1"/>
</dbReference>
<dbReference type="Gene3D" id="3.20.20.140">
    <property type="entry name" value="Metal-dependent hydrolases"/>
    <property type="match status" value="1"/>
</dbReference>
<dbReference type="SUPFAM" id="SSF53756">
    <property type="entry name" value="UDP-Glycosyltransferase/glycogen phosphorylase"/>
    <property type="match status" value="1"/>
</dbReference>
<sequence length="411" mass="46421">MKPALKHDLHVHSRHSSRPSQWLLQKIGCPESFTDPLALYQRARERGMDLVTITDHNSIAGCLEIAHLPHTFISEEITTYLPDDKCKLHILAYDISQEDHREFQRLRSNVFDLVAYLRAQSIVHVLAHPLFAVNERLTVEHVEQCLILFNLFELNGCRDRTQNRSIQAILAALTKEGFYDLVQKHALPPWGKTPWIKGLTAGSDDHSCLNIASMYTRVEDVTDVHGFLQKIADKKGCPQGEPATPETMARKSVFLRFVHGCLAPQGNGTTSLMERVHRLFASSTTRMTTRLLDSKTVQDYLLREASAIVMNHREFLDVAEGCPKDQKDLDRIWATFVNRGADNMIPGKTGLVCTAGDADELCQAMIRLANDPHLLKTMGAQAREYIQTRDFDAAFLDMWEMFKKGVRGSAA</sequence>
<keyword evidence="1" id="KW-0808">Transferase</keyword>